<keyword evidence="1" id="KW-1133">Transmembrane helix</keyword>
<protein>
    <submittedName>
        <fullName evidence="2">Uncharacterized protein</fullName>
    </submittedName>
</protein>
<organism evidence="2 3">
    <name type="scientific">Mycena rosella</name>
    <name type="common">Pink bonnet</name>
    <name type="synonym">Agaricus rosellus</name>
    <dbReference type="NCBI Taxonomy" id="1033263"/>
    <lineage>
        <taxon>Eukaryota</taxon>
        <taxon>Fungi</taxon>
        <taxon>Dikarya</taxon>
        <taxon>Basidiomycota</taxon>
        <taxon>Agaricomycotina</taxon>
        <taxon>Agaricomycetes</taxon>
        <taxon>Agaricomycetidae</taxon>
        <taxon>Agaricales</taxon>
        <taxon>Marasmiineae</taxon>
        <taxon>Mycenaceae</taxon>
        <taxon>Mycena</taxon>
    </lineage>
</organism>
<sequence>MPLESGRQRAVVLIQAGAMFVLKSGGFCSAAAALGWQILRLRRAIRGGVSWQEEKSDGHVTPPSQDIALPSQALAQRRLYLASLRNGSSSGLAKYEPVERVSFNVLQAVDQRPRRSLQHSTKFNFIGIRPSGERRQVDSSLRAFTPPRSSNVARLYFACARGARWEVEAADLVAKGIASASPHWCGATYTEGPGEYSAFSPATDQEYLVIVKVTPRFSTGVSARLYLARAQVDFDTTRSSISSEGDLVAKRIASAPYINHQISWAEVVRSQARSLVLAAIFFSGWNSCQPHPPFLLEGRLVAAHRIFNSQHGILSSFYPAGLSARDEVTVGI</sequence>
<reference evidence="2" key="1">
    <citation type="submission" date="2023-03" db="EMBL/GenBank/DDBJ databases">
        <title>Massive genome expansion in bonnet fungi (Mycena s.s.) driven by repeated elements and novel gene families across ecological guilds.</title>
        <authorList>
            <consortium name="Lawrence Berkeley National Laboratory"/>
            <person name="Harder C.B."/>
            <person name="Miyauchi S."/>
            <person name="Viragh M."/>
            <person name="Kuo A."/>
            <person name="Thoen E."/>
            <person name="Andreopoulos B."/>
            <person name="Lu D."/>
            <person name="Skrede I."/>
            <person name="Drula E."/>
            <person name="Henrissat B."/>
            <person name="Morin E."/>
            <person name="Kohler A."/>
            <person name="Barry K."/>
            <person name="LaButti K."/>
            <person name="Morin E."/>
            <person name="Salamov A."/>
            <person name="Lipzen A."/>
            <person name="Mereny Z."/>
            <person name="Hegedus B."/>
            <person name="Baldrian P."/>
            <person name="Stursova M."/>
            <person name="Weitz H."/>
            <person name="Taylor A."/>
            <person name="Grigoriev I.V."/>
            <person name="Nagy L.G."/>
            <person name="Martin F."/>
            <person name="Kauserud H."/>
        </authorList>
    </citation>
    <scope>NUCLEOTIDE SEQUENCE</scope>
    <source>
        <strain evidence="2">CBHHK067</strain>
    </source>
</reference>
<evidence type="ECO:0000256" key="1">
    <source>
        <dbReference type="SAM" id="Phobius"/>
    </source>
</evidence>
<dbReference type="Proteomes" id="UP001221757">
    <property type="component" value="Unassembled WGS sequence"/>
</dbReference>
<evidence type="ECO:0000313" key="3">
    <source>
        <dbReference type="Proteomes" id="UP001221757"/>
    </source>
</evidence>
<gene>
    <name evidence="2" type="ORF">B0H17DRAFT_1187647</name>
</gene>
<evidence type="ECO:0000313" key="2">
    <source>
        <dbReference type="EMBL" id="KAJ7631817.1"/>
    </source>
</evidence>
<dbReference type="AlphaFoldDB" id="A0AAD7BVN1"/>
<feature type="transmembrane region" description="Helical" evidence="1">
    <location>
        <begin position="12"/>
        <end position="36"/>
    </location>
</feature>
<accession>A0AAD7BVN1</accession>
<keyword evidence="1" id="KW-0472">Membrane</keyword>
<keyword evidence="1" id="KW-0812">Transmembrane</keyword>
<name>A0AAD7BVN1_MYCRO</name>
<comment type="caution">
    <text evidence="2">The sequence shown here is derived from an EMBL/GenBank/DDBJ whole genome shotgun (WGS) entry which is preliminary data.</text>
</comment>
<keyword evidence="3" id="KW-1185">Reference proteome</keyword>
<dbReference type="EMBL" id="JARKIE010000502">
    <property type="protein sequence ID" value="KAJ7631817.1"/>
    <property type="molecule type" value="Genomic_DNA"/>
</dbReference>
<proteinExistence type="predicted"/>